<keyword evidence="7 14" id="KW-0479">Metal-binding</keyword>
<dbReference type="InterPro" id="IPR002734">
    <property type="entry name" value="RibDG_C"/>
</dbReference>
<comment type="similarity">
    <text evidence="5 14">In the C-terminal section; belongs to the HTP reductase family.</text>
</comment>
<name>A0A510UZ98_9CELL</name>
<dbReference type="NCBIfam" id="TIGR00326">
    <property type="entry name" value="eubact_ribD"/>
    <property type="match status" value="1"/>
</dbReference>
<dbReference type="Proteomes" id="UP000321118">
    <property type="component" value="Unassembled WGS sequence"/>
</dbReference>
<evidence type="ECO:0000256" key="2">
    <source>
        <dbReference type="ARBA" id="ARBA00004882"/>
    </source>
</evidence>
<evidence type="ECO:0000256" key="14">
    <source>
        <dbReference type="PIRNR" id="PIRNR006769"/>
    </source>
</evidence>
<keyword evidence="10 14" id="KW-0560">Oxidoreductase</keyword>
<dbReference type="InterPro" id="IPR004794">
    <property type="entry name" value="Eubact_RibD"/>
</dbReference>
<feature type="binding site" evidence="17">
    <location>
        <position position="98"/>
    </location>
    <ligand>
        <name>Zn(2+)</name>
        <dbReference type="ChEBI" id="CHEBI:29105"/>
        <note>catalytic</note>
    </ligand>
</feature>
<evidence type="ECO:0000256" key="15">
    <source>
        <dbReference type="PIRSR" id="PIRSR006769-1"/>
    </source>
</evidence>
<evidence type="ECO:0000256" key="8">
    <source>
        <dbReference type="ARBA" id="ARBA00022833"/>
    </source>
</evidence>
<evidence type="ECO:0000256" key="13">
    <source>
        <dbReference type="ARBA" id="ARBA00049886"/>
    </source>
</evidence>
<feature type="binding site" evidence="17">
    <location>
        <position position="61"/>
    </location>
    <ligand>
        <name>Zn(2+)</name>
        <dbReference type="ChEBI" id="CHEBI:29105"/>
        <note>catalytic</note>
    </ligand>
</feature>
<dbReference type="InterPro" id="IPR050765">
    <property type="entry name" value="Riboflavin_Biosynth_HTPR"/>
</dbReference>
<dbReference type="GO" id="GO:0008835">
    <property type="term" value="F:diaminohydroxyphosphoribosylaminopyrimidine deaminase activity"/>
    <property type="evidence" value="ECO:0007669"/>
    <property type="project" value="UniProtKB-EC"/>
</dbReference>
<feature type="binding site" evidence="16">
    <location>
        <position position="183"/>
    </location>
    <ligand>
        <name>substrate</name>
    </ligand>
</feature>
<feature type="binding site" evidence="16">
    <location>
        <begin position="282"/>
        <end position="288"/>
    </location>
    <ligand>
        <name>NADP(+)</name>
        <dbReference type="ChEBI" id="CHEBI:58349"/>
    </ligand>
</feature>
<dbReference type="OrthoDB" id="9800865at2"/>
<feature type="domain" description="CMP/dCMP-type deaminase" evidence="18">
    <location>
        <begin position="12"/>
        <end position="136"/>
    </location>
</feature>
<feature type="binding site" evidence="16">
    <location>
        <position position="220"/>
    </location>
    <ligand>
        <name>substrate</name>
    </ligand>
</feature>
<evidence type="ECO:0000259" key="18">
    <source>
        <dbReference type="PROSITE" id="PS51747"/>
    </source>
</evidence>
<dbReference type="UniPathway" id="UPA00275">
    <property type="reaction ID" value="UER00401"/>
</dbReference>
<dbReference type="Pfam" id="PF01872">
    <property type="entry name" value="RibD_C"/>
    <property type="match status" value="1"/>
</dbReference>
<dbReference type="GO" id="GO:0009231">
    <property type="term" value="P:riboflavin biosynthetic process"/>
    <property type="evidence" value="ECO:0007669"/>
    <property type="project" value="UniProtKB-UniPathway"/>
</dbReference>
<comment type="function">
    <text evidence="1 14">Converts 2,5-diamino-6-(ribosylamino)-4(3h)-pyrimidinone 5'-phosphate into 5-amino-6-(ribosylamino)-2,4(1h,3h)-pyrimidinedione 5'-phosphate.</text>
</comment>
<protein>
    <recommendedName>
        <fullName evidence="14">Riboflavin biosynthesis protein RibD</fullName>
    </recommendedName>
    <domain>
        <recommendedName>
            <fullName evidence="14">Diaminohydroxyphosphoribosylaminopyrimidine deaminase</fullName>
            <shortName evidence="14">DRAP deaminase</shortName>
            <ecNumber evidence="14">3.5.4.26</ecNumber>
        </recommendedName>
        <alternativeName>
            <fullName evidence="14">Riboflavin-specific deaminase</fullName>
        </alternativeName>
    </domain>
    <domain>
        <recommendedName>
            <fullName evidence="14">5-amino-6-(5-phosphoribosylamino)uracil reductase</fullName>
            <ecNumber evidence="14">1.1.1.193</ecNumber>
        </recommendedName>
        <alternativeName>
            <fullName evidence="14">HTP reductase</fullName>
        </alternativeName>
    </domain>
</protein>
<keyword evidence="6 14" id="KW-0686">Riboflavin biosynthesis</keyword>
<organism evidence="19 20">
    <name type="scientific">Cellulomonas xylanilytica</name>
    <dbReference type="NCBI Taxonomy" id="233583"/>
    <lineage>
        <taxon>Bacteria</taxon>
        <taxon>Bacillati</taxon>
        <taxon>Actinomycetota</taxon>
        <taxon>Actinomycetes</taxon>
        <taxon>Micrococcales</taxon>
        <taxon>Cellulomonadaceae</taxon>
        <taxon>Cellulomonas</taxon>
    </lineage>
</organism>
<dbReference type="PROSITE" id="PS51747">
    <property type="entry name" value="CYT_DCMP_DEAMINASES_2"/>
    <property type="match status" value="1"/>
</dbReference>
<keyword evidence="14" id="KW-0378">Hydrolase</keyword>
<dbReference type="PANTHER" id="PTHR38011:SF7">
    <property type="entry name" value="2,5-DIAMINO-6-RIBOSYLAMINO-4(3H)-PYRIMIDINONE 5'-PHOSPHATE REDUCTASE"/>
    <property type="match status" value="1"/>
</dbReference>
<dbReference type="PIRSF" id="PIRSF006769">
    <property type="entry name" value="RibD"/>
    <property type="match status" value="1"/>
</dbReference>
<comment type="pathway">
    <text evidence="3 14">Cofactor biosynthesis; riboflavin biosynthesis; 5-amino-6-(D-ribitylamino)uracil from GTP: step 3/4.</text>
</comment>
<keyword evidence="11" id="KW-0511">Multifunctional enzyme</keyword>
<comment type="cofactor">
    <cofactor evidence="14 17">
        <name>Zn(2+)</name>
        <dbReference type="ChEBI" id="CHEBI:29105"/>
    </cofactor>
    <text evidence="14 17">Binds 1 zinc ion.</text>
</comment>
<comment type="catalytic activity">
    <reaction evidence="13 14">
        <text>2,5-diamino-6-hydroxy-4-(5-phosphoribosylamino)-pyrimidine + H2O + H(+) = 5-amino-6-(5-phospho-D-ribosylamino)uracil + NH4(+)</text>
        <dbReference type="Rhea" id="RHEA:21868"/>
        <dbReference type="ChEBI" id="CHEBI:15377"/>
        <dbReference type="ChEBI" id="CHEBI:15378"/>
        <dbReference type="ChEBI" id="CHEBI:28938"/>
        <dbReference type="ChEBI" id="CHEBI:58453"/>
        <dbReference type="ChEBI" id="CHEBI:58614"/>
        <dbReference type="EC" id="3.5.4.26"/>
    </reaction>
</comment>
<comment type="pathway">
    <text evidence="2 14">Cofactor biosynthesis; riboflavin biosynthesis; 5-amino-6-(D-ribitylamino)uracil from GTP: step 2/4.</text>
</comment>
<feature type="binding site" evidence="16">
    <location>
        <position position="280"/>
    </location>
    <ligand>
        <name>substrate</name>
    </ligand>
</feature>
<comment type="catalytic activity">
    <reaction evidence="12 14">
        <text>5-amino-6-(5-phospho-D-ribitylamino)uracil + NADP(+) = 5-amino-6-(5-phospho-D-ribosylamino)uracil + NADPH + H(+)</text>
        <dbReference type="Rhea" id="RHEA:17845"/>
        <dbReference type="ChEBI" id="CHEBI:15378"/>
        <dbReference type="ChEBI" id="CHEBI:57783"/>
        <dbReference type="ChEBI" id="CHEBI:58349"/>
        <dbReference type="ChEBI" id="CHEBI:58421"/>
        <dbReference type="ChEBI" id="CHEBI:58453"/>
        <dbReference type="EC" id="1.1.1.193"/>
    </reaction>
</comment>
<feature type="binding site" evidence="17">
    <location>
        <position position="89"/>
    </location>
    <ligand>
        <name>Zn(2+)</name>
        <dbReference type="ChEBI" id="CHEBI:29105"/>
        <note>catalytic</note>
    </ligand>
</feature>
<dbReference type="PANTHER" id="PTHR38011">
    <property type="entry name" value="DIHYDROFOLATE REDUCTASE FAMILY PROTEIN (AFU_ORTHOLOGUE AFUA_8G06820)"/>
    <property type="match status" value="1"/>
</dbReference>
<keyword evidence="9 14" id="KW-0521">NADP</keyword>
<comment type="caution">
    <text evidence="19">The sequence shown here is derived from an EMBL/GenBank/DDBJ whole genome shotgun (WGS) entry which is preliminary data.</text>
</comment>
<comment type="similarity">
    <text evidence="4 14">In the N-terminal section; belongs to the cytidine and deoxycytidylate deaminase family.</text>
</comment>
<dbReference type="SUPFAM" id="SSF53597">
    <property type="entry name" value="Dihydrofolate reductase-like"/>
    <property type="match status" value="1"/>
</dbReference>
<proteinExistence type="inferred from homology"/>
<evidence type="ECO:0000256" key="16">
    <source>
        <dbReference type="PIRSR" id="PIRSR006769-2"/>
    </source>
</evidence>
<gene>
    <name evidence="19" type="ORF">CXY01_05230</name>
</gene>
<evidence type="ECO:0000313" key="20">
    <source>
        <dbReference type="Proteomes" id="UP000321118"/>
    </source>
</evidence>
<keyword evidence="8 14" id="KW-0862">Zinc</keyword>
<evidence type="ECO:0000256" key="6">
    <source>
        <dbReference type="ARBA" id="ARBA00022619"/>
    </source>
</evidence>
<evidence type="ECO:0000256" key="11">
    <source>
        <dbReference type="ARBA" id="ARBA00023268"/>
    </source>
</evidence>
<evidence type="ECO:0000256" key="10">
    <source>
        <dbReference type="ARBA" id="ARBA00023002"/>
    </source>
</evidence>
<dbReference type="Pfam" id="PF00383">
    <property type="entry name" value="dCMP_cyt_deam_1"/>
    <property type="match status" value="1"/>
</dbReference>
<evidence type="ECO:0000256" key="3">
    <source>
        <dbReference type="ARBA" id="ARBA00004910"/>
    </source>
</evidence>
<dbReference type="Gene3D" id="3.40.430.10">
    <property type="entry name" value="Dihydrofolate Reductase, subunit A"/>
    <property type="match status" value="2"/>
</dbReference>
<dbReference type="GO" id="GO:0008270">
    <property type="term" value="F:zinc ion binding"/>
    <property type="evidence" value="ECO:0007669"/>
    <property type="project" value="InterPro"/>
</dbReference>
<dbReference type="AlphaFoldDB" id="A0A510UZ98"/>
<evidence type="ECO:0000313" key="19">
    <source>
        <dbReference type="EMBL" id="GEK20003.1"/>
    </source>
</evidence>
<dbReference type="InterPro" id="IPR002125">
    <property type="entry name" value="CMP_dCMP_dom"/>
</dbReference>
<dbReference type="PROSITE" id="PS00903">
    <property type="entry name" value="CYT_DCMP_DEAMINASES_1"/>
    <property type="match status" value="1"/>
</dbReference>
<dbReference type="InterPro" id="IPR024072">
    <property type="entry name" value="DHFR-like_dom_sf"/>
</dbReference>
<dbReference type="RefSeq" id="WP_146925474.1">
    <property type="nucleotide sequence ID" value="NZ_BJUB01000001.1"/>
</dbReference>
<evidence type="ECO:0000256" key="12">
    <source>
        <dbReference type="ARBA" id="ARBA00049861"/>
    </source>
</evidence>
<dbReference type="CDD" id="cd01284">
    <property type="entry name" value="Riboflavin_deaminase-reductase"/>
    <property type="match status" value="1"/>
</dbReference>
<feature type="binding site" evidence="16">
    <location>
        <position position="217"/>
    </location>
    <ligand>
        <name>substrate</name>
    </ligand>
</feature>
<dbReference type="InterPro" id="IPR016192">
    <property type="entry name" value="APOBEC/CMP_deaminase_Zn-bd"/>
</dbReference>
<keyword evidence="20" id="KW-1185">Reference proteome</keyword>
<accession>A0A510UZ98</accession>
<evidence type="ECO:0000256" key="4">
    <source>
        <dbReference type="ARBA" id="ARBA00005259"/>
    </source>
</evidence>
<dbReference type="EC" id="3.5.4.26" evidence="14"/>
<dbReference type="InterPro" id="IPR016193">
    <property type="entry name" value="Cytidine_deaminase-like"/>
</dbReference>
<sequence length="359" mass="36998">MTSIESVVRAAPAELDAMRHALEIARRGPAKGPNPRVGCVLLSAAGDVLGEGWHRGAGTPHAEVAALADAAGRGTSTRGATAVVTLEPCNHTGRTGPCSEALLAAGVARVVVSVPDPNPVAAGGAQRLRSAGVEVEVGALADEGRALLGAWLPSVERGRPFVTLKLATSLDGRVAAADGSSRWITSEVSRHHAHDLRAEVDAIVVGTGTALVDDPSLTARNAAGELQRQQPLRVVVGHRDLPPHARLHGPGGELVHVRTHDPARVLTELAAREVRHVLVEGGPTLAAAFLAAGLVDEVHAYVAPVLLGAGRPAMADLGVTTIGDAVRLTTRSVIPLGPDVLVVATPDRHIDPHSTTEEH</sequence>
<feature type="binding site" evidence="16">
    <location>
        <position position="213"/>
    </location>
    <ligand>
        <name>NADP(+)</name>
        <dbReference type="ChEBI" id="CHEBI:58349"/>
    </ligand>
</feature>
<dbReference type="EC" id="1.1.1.193" evidence="14"/>
<feature type="binding site" evidence="16">
    <location>
        <position position="181"/>
    </location>
    <ligand>
        <name>substrate</name>
    </ligand>
</feature>
<feature type="binding site" evidence="16">
    <location>
        <position position="209"/>
    </location>
    <ligand>
        <name>NADP(+)</name>
        <dbReference type="ChEBI" id="CHEBI:58349"/>
    </ligand>
</feature>
<feature type="binding site" evidence="16">
    <location>
        <position position="197"/>
    </location>
    <ligand>
        <name>substrate</name>
    </ligand>
</feature>
<reference evidence="19 20" key="1">
    <citation type="submission" date="2019-07" db="EMBL/GenBank/DDBJ databases">
        <title>Whole genome shotgun sequence of Cellulomonas xylanilytica NBRC 101102.</title>
        <authorList>
            <person name="Hosoyama A."/>
            <person name="Uohara A."/>
            <person name="Ohji S."/>
            <person name="Ichikawa N."/>
        </authorList>
    </citation>
    <scope>NUCLEOTIDE SEQUENCE [LARGE SCALE GENOMIC DNA]</scope>
    <source>
        <strain evidence="19 20">NBRC 101102</strain>
    </source>
</reference>
<evidence type="ECO:0000256" key="17">
    <source>
        <dbReference type="PIRSR" id="PIRSR006769-3"/>
    </source>
</evidence>
<evidence type="ECO:0000256" key="9">
    <source>
        <dbReference type="ARBA" id="ARBA00022857"/>
    </source>
</evidence>
<dbReference type="EMBL" id="BJUB01000001">
    <property type="protein sequence ID" value="GEK20003.1"/>
    <property type="molecule type" value="Genomic_DNA"/>
</dbReference>
<evidence type="ECO:0000256" key="1">
    <source>
        <dbReference type="ARBA" id="ARBA00002151"/>
    </source>
</evidence>
<evidence type="ECO:0000256" key="7">
    <source>
        <dbReference type="ARBA" id="ARBA00022723"/>
    </source>
</evidence>
<dbReference type="SUPFAM" id="SSF53927">
    <property type="entry name" value="Cytidine deaminase-like"/>
    <property type="match status" value="1"/>
</dbReference>
<feature type="binding site" evidence="16">
    <location>
        <position position="167"/>
    </location>
    <ligand>
        <name>substrate</name>
    </ligand>
</feature>
<dbReference type="GO" id="GO:0008703">
    <property type="term" value="F:5-amino-6-(5-phosphoribosylamino)uracil reductase activity"/>
    <property type="evidence" value="ECO:0007669"/>
    <property type="project" value="UniProtKB-EC"/>
</dbReference>
<feature type="active site" description="Proton donor" evidence="15">
    <location>
        <position position="63"/>
    </location>
</feature>
<dbReference type="Gene3D" id="3.40.140.10">
    <property type="entry name" value="Cytidine Deaminase, domain 2"/>
    <property type="match status" value="1"/>
</dbReference>
<evidence type="ECO:0000256" key="5">
    <source>
        <dbReference type="ARBA" id="ARBA00007417"/>
    </source>
</evidence>